<dbReference type="PANTHER" id="PTHR46179">
    <property type="entry name" value="ZINC FINGER PROTEIN"/>
    <property type="match status" value="1"/>
</dbReference>
<feature type="domain" description="C2H2-type" evidence="9">
    <location>
        <begin position="52"/>
        <end position="81"/>
    </location>
</feature>
<organism evidence="10 11">
    <name type="scientific">Rhizophagus clarus</name>
    <dbReference type="NCBI Taxonomy" id="94130"/>
    <lineage>
        <taxon>Eukaryota</taxon>
        <taxon>Fungi</taxon>
        <taxon>Fungi incertae sedis</taxon>
        <taxon>Mucoromycota</taxon>
        <taxon>Glomeromycotina</taxon>
        <taxon>Glomeromycetes</taxon>
        <taxon>Glomerales</taxon>
        <taxon>Glomeraceae</taxon>
        <taxon>Rhizophagus</taxon>
    </lineage>
</organism>
<keyword evidence="4" id="KW-0862">Zinc</keyword>
<evidence type="ECO:0000259" key="9">
    <source>
        <dbReference type="PROSITE" id="PS50157"/>
    </source>
</evidence>
<evidence type="ECO:0000256" key="6">
    <source>
        <dbReference type="ARBA" id="ARBA00023163"/>
    </source>
</evidence>
<evidence type="ECO:0000256" key="8">
    <source>
        <dbReference type="PROSITE-ProRule" id="PRU00042"/>
    </source>
</evidence>
<dbReference type="GO" id="GO:0005634">
    <property type="term" value="C:nucleus"/>
    <property type="evidence" value="ECO:0007669"/>
    <property type="project" value="UniProtKB-SubCell"/>
</dbReference>
<proteinExistence type="predicted"/>
<evidence type="ECO:0000256" key="7">
    <source>
        <dbReference type="ARBA" id="ARBA00023242"/>
    </source>
</evidence>
<dbReference type="SMART" id="SM00355">
    <property type="entry name" value="ZnF_C2H2"/>
    <property type="match status" value="3"/>
</dbReference>
<dbReference type="InterPro" id="IPR051061">
    <property type="entry name" value="Zinc_finger_trans_reg"/>
</dbReference>
<keyword evidence="7" id="KW-0539">Nucleus</keyword>
<evidence type="ECO:0000313" key="11">
    <source>
        <dbReference type="Proteomes" id="UP000247702"/>
    </source>
</evidence>
<keyword evidence="3 8" id="KW-0863">Zinc-finger</keyword>
<protein>
    <recommendedName>
        <fullName evidence="9">C2H2-type domain-containing protein</fullName>
    </recommendedName>
</protein>
<dbReference type="AlphaFoldDB" id="A0A2Z6R068"/>
<keyword evidence="11" id="KW-1185">Reference proteome</keyword>
<dbReference type="PANTHER" id="PTHR46179:SF13">
    <property type="entry name" value="C2H2-TYPE DOMAIN-CONTAINING PROTEIN"/>
    <property type="match status" value="1"/>
</dbReference>
<keyword evidence="5" id="KW-0805">Transcription regulation</keyword>
<dbReference type="Proteomes" id="UP000247702">
    <property type="component" value="Unassembled WGS sequence"/>
</dbReference>
<comment type="caution">
    <text evidence="10">The sequence shown here is derived from an EMBL/GenBank/DDBJ whole genome shotgun (WGS) entry which is preliminary data.</text>
</comment>
<dbReference type="GO" id="GO:0006357">
    <property type="term" value="P:regulation of transcription by RNA polymerase II"/>
    <property type="evidence" value="ECO:0007669"/>
    <property type="project" value="TreeGrafter"/>
</dbReference>
<evidence type="ECO:0000256" key="1">
    <source>
        <dbReference type="ARBA" id="ARBA00004123"/>
    </source>
</evidence>
<keyword evidence="6" id="KW-0804">Transcription</keyword>
<gene>
    <name evidence="10" type="ORF">RclHR1_25840001</name>
</gene>
<name>A0A2Z6R068_9GLOM</name>
<dbReference type="InterPro" id="IPR013087">
    <property type="entry name" value="Znf_C2H2_type"/>
</dbReference>
<reference evidence="10 11" key="1">
    <citation type="submission" date="2017-11" db="EMBL/GenBank/DDBJ databases">
        <title>The genome of Rhizophagus clarus HR1 reveals common genetic basis of auxotrophy among arbuscular mycorrhizal fungi.</title>
        <authorList>
            <person name="Kobayashi Y."/>
        </authorList>
    </citation>
    <scope>NUCLEOTIDE SEQUENCE [LARGE SCALE GENOMIC DNA]</scope>
    <source>
        <strain evidence="10 11">HR1</strain>
    </source>
</reference>
<evidence type="ECO:0000313" key="10">
    <source>
        <dbReference type="EMBL" id="GBB95640.1"/>
    </source>
</evidence>
<dbReference type="Gene3D" id="3.30.160.60">
    <property type="entry name" value="Classic Zinc Finger"/>
    <property type="match status" value="2"/>
</dbReference>
<comment type="subcellular location">
    <subcellularLocation>
        <location evidence="1">Nucleus</location>
    </subcellularLocation>
</comment>
<evidence type="ECO:0000256" key="2">
    <source>
        <dbReference type="ARBA" id="ARBA00022723"/>
    </source>
</evidence>
<sequence length="239" mass="27942">MSEGVNLMPFVCKWLGTHSDPQHFETEEKLRNHIIQHDTNSCKRSISGDTIYICPWKGCNKHQSSIIKLEQHLRQHTQQKPFKCPICNRLRFGSPDALSQHLIMNHNDSFVDSDTDDENEKLNLGKVEDKNDARVKEEVSKNETVPIINTQKLSYRDVLVKGRVNENKDKEEKAVVDLSYQDLIKDMENLKYHEREKLAWDLLDKGFEIISLLPRVQLVNMILKMKTMMIYPMRHGDQN</sequence>
<accession>A0A2Z6R068</accession>
<evidence type="ECO:0000256" key="5">
    <source>
        <dbReference type="ARBA" id="ARBA00023015"/>
    </source>
</evidence>
<evidence type="ECO:0000256" key="4">
    <source>
        <dbReference type="ARBA" id="ARBA00022833"/>
    </source>
</evidence>
<evidence type="ECO:0000256" key="3">
    <source>
        <dbReference type="ARBA" id="ARBA00022771"/>
    </source>
</evidence>
<dbReference type="PROSITE" id="PS50157">
    <property type="entry name" value="ZINC_FINGER_C2H2_2"/>
    <property type="match status" value="1"/>
</dbReference>
<dbReference type="SUPFAM" id="SSF57667">
    <property type="entry name" value="beta-beta-alpha zinc fingers"/>
    <property type="match status" value="1"/>
</dbReference>
<dbReference type="GO" id="GO:0008270">
    <property type="term" value="F:zinc ion binding"/>
    <property type="evidence" value="ECO:0007669"/>
    <property type="project" value="UniProtKB-KW"/>
</dbReference>
<dbReference type="InterPro" id="IPR036236">
    <property type="entry name" value="Znf_C2H2_sf"/>
</dbReference>
<dbReference type="STRING" id="94130.A0A2Z6R068"/>
<dbReference type="EMBL" id="BEXD01001762">
    <property type="protein sequence ID" value="GBB95640.1"/>
    <property type="molecule type" value="Genomic_DNA"/>
</dbReference>
<keyword evidence="2" id="KW-0479">Metal-binding</keyword>